<dbReference type="EMBL" id="JAEQBW010000007">
    <property type="protein sequence ID" value="MBK6266381.1"/>
    <property type="molecule type" value="Genomic_DNA"/>
</dbReference>
<evidence type="ECO:0000256" key="1">
    <source>
        <dbReference type="SAM" id="SignalP"/>
    </source>
</evidence>
<gene>
    <name evidence="2" type="ORF">JKA74_15155</name>
</gene>
<feature type="signal peptide" evidence="1">
    <location>
        <begin position="1"/>
        <end position="20"/>
    </location>
</feature>
<evidence type="ECO:0000313" key="3">
    <source>
        <dbReference type="Proteomes" id="UP000611723"/>
    </source>
</evidence>
<dbReference type="Proteomes" id="UP000611723">
    <property type="component" value="Unassembled WGS sequence"/>
</dbReference>
<reference evidence="2" key="1">
    <citation type="submission" date="2021-01" db="EMBL/GenBank/DDBJ databases">
        <title>Marivirga aurantiaca sp. nov., isolated from intertidal surface sediments.</title>
        <authorList>
            <person name="Zhang M."/>
        </authorList>
    </citation>
    <scope>NUCLEOTIDE SEQUENCE</scope>
    <source>
        <strain evidence="2">S37H4</strain>
    </source>
</reference>
<protein>
    <submittedName>
        <fullName evidence="2">Uncharacterized protein</fullName>
    </submittedName>
</protein>
<sequence>MAKKYIYILLFLLNTQSLWAQITGPSSVCPGTAYTYELSGATLMDQLSWNRDTIGLSSNNTNGSYLLITNKTKILLNYNQ</sequence>
<comment type="caution">
    <text evidence="2">The sequence shown here is derived from an EMBL/GenBank/DDBJ whole genome shotgun (WGS) entry which is preliminary data.</text>
</comment>
<evidence type="ECO:0000313" key="2">
    <source>
        <dbReference type="EMBL" id="MBK6266381.1"/>
    </source>
</evidence>
<keyword evidence="1" id="KW-0732">Signal</keyword>
<keyword evidence="3" id="KW-1185">Reference proteome</keyword>
<dbReference type="RefSeq" id="WP_201432058.1">
    <property type="nucleotide sequence ID" value="NZ_JAEQBW010000007.1"/>
</dbReference>
<proteinExistence type="predicted"/>
<accession>A0A935C9U7</accession>
<feature type="chain" id="PRO_5037312463" evidence="1">
    <location>
        <begin position="21"/>
        <end position="80"/>
    </location>
</feature>
<name>A0A935C9U7_9BACT</name>
<organism evidence="2 3">
    <name type="scientific">Marivirga aurantiaca</name>
    <dbReference type="NCBI Taxonomy" id="2802615"/>
    <lineage>
        <taxon>Bacteria</taxon>
        <taxon>Pseudomonadati</taxon>
        <taxon>Bacteroidota</taxon>
        <taxon>Cytophagia</taxon>
        <taxon>Cytophagales</taxon>
        <taxon>Marivirgaceae</taxon>
        <taxon>Marivirga</taxon>
    </lineage>
</organism>
<dbReference type="AlphaFoldDB" id="A0A935C9U7"/>